<dbReference type="Proteomes" id="UP000257127">
    <property type="component" value="Unassembled WGS sequence"/>
</dbReference>
<reference evidence="1 2" key="1">
    <citation type="submission" date="2018-08" db="EMBL/GenBank/DDBJ databases">
        <title>The draft genome squence of Brumimicrobium sp. N62.</title>
        <authorList>
            <person name="Du Z.-J."/>
            <person name="Luo H.-R."/>
        </authorList>
    </citation>
    <scope>NUCLEOTIDE SEQUENCE [LARGE SCALE GENOMIC DNA]</scope>
    <source>
        <strain evidence="1 2">N62</strain>
    </source>
</reference>
<evidence type="ECO:0000313" key="2">
    <source>
        <dbReference type="Proteomes" id="UP000257127"/>
    </source>
</evidence>
<dbReference type="AlphaFoldDB" id="A0A3E1EVT3"/>
<dbReference type="GO" id="GO:0003677">
    <property type="term" value="F:DNA binding"/>
    <property type="evidence" value="ECO:0007669"/>
    <property type="project" value="UniProtKB-KW"/>
</dbReference>
<sequence length="118" mass="14115">MDLETFRNYCIQKDHVEESLPFDEHTLVFKLNNKMFALVSMREERKNACNLKCDPERAIALREQFMAVEPGYHMSKKHWNTIAFNEDVNDHLIYELIDHSYDLIFKSFSKKVQKELSK</sequence>
<organism evidence="1 2">
    <name type="scientific">Brumimicrobium aurantiacum</name>
    <dbReference type="NCBI Taxonomy" id="1737063"/>
    <lineage>
        <taxon>Bacteria</taxon>
        <taxon>Pseudomonadati</taxon>
        <taxon>Bacteroidota</taxon>
        <taxon>Flavobacteriia</taxon>
        <taxon>Flavobacteriales</taxon>
        <taxon>Crocinitomicaceae</taxon>
        <taxon>Brumimicrobium</taxon>
    </lineage>
</organism>
<dbReference type="PANTHER" id="PTHR35145:SF1">
    <property type="entry name" value="CYTOPLASMIC PROTEIN"/>
    <property type="match status" value="1"/>
</dbReference>
<dbReference type="Gene3D" id="3.90.1150.30">
    <property type="match status" value="1"/>
</dbReference>
<accession>A0A3E1EVT3</accession>
<dbReference type="OrthoDB" id="9789813at2"/>
<name>A0A3E1EVT3_9FLAO</name>
<protein>
    <submittedName>
        <fullName evidence="1">MmcQ/YjbR family DNA-binding protein</fullName>
    </submittedName>
</protein>
<dbReference type="InterPro" id="IPR038056">
    <property type="entry name" value="YjbR-like_sf"/>
</dbReference>
<dbReference type="InterPro" id="IPR007351">
    <property type="entry name" value="YjbR"/>
</dbReference>
<evidence type="ECO:0000313" key="1">
    <source>
        <dbReference type="EMBL" id="RFC53632.1"/>
    </source>
</evidence>
<dbReference type="InterPro" id="IPR058532">
    <property type="entry name" value="YjbR/MT2646/Rv2570-like"/>
</dbReference>
<dbReference type="RefSeq" id="WP_116881690.1">
    <property type="nucleotide sequence ID" value="NZ_QURB01000008.1"/>
</dbReference>
<dbReference type="PANTHER" id="PTHR35145">
    <property type="entry name" value="CYTOPLASMIC PROTEIN-RELATED"/>
    <property type="match status" value="1"/>
</dbReference>
<gene>
    <name evidence="1" type="ORF">DXU93_12795</name>
</gene>
<keyword evidence="1" id="KW-0238">DNA-binding</keyword>
<dbReference type="SUPFAM" id="SSF142906">
    <property type="entry name" value="YjbR-like"/>
    <property type="match status" value="1"/>
</dbReference>
<dbReference type="EMBL" id="QURB01000008">
    <property type="protein sequence ID" value="RFC53632.1"/>
    <property type="molecule type" value="Genomic_DNA"/>
</dbReference>
<comment type="caution">
    <text evidence="1">The sequence shown here is derived from an EMBL/GenBank/DDBJ whole genome shotgun (WGS) entry which is preliminary data.</text>
</comment>
<keyword evidence="2" id="KW-1185">Reference proteome</keyword>
<proteinExistence type="predicted"/>
<dbReference type="Pfam" id="PF04237">
    <property type="entry name" value="YjbR"/>
    <property type="match status" value="1"/>
</dbReference>